<accession>A0A948RVF0</accession>
<protein>
    <submittedName>
        <fullName evidence="6">Trypsin-like peptidase domain-containing protein</fullName>
    </submittedName>
</protein>
<organism evidence="6 7">
    <name type="scientific">Eiseniibacteriota bacterium</name>
    <dbReference type="NCBI Taxonomy" id="2212470"/>
    <lineage>
        <taxon>Bacteria</taxon>
        <taxon>Candidatus Eiseniibacteriota</taxon>
    </lineage>
</organism>
<dbReference type="InterPro" id="IPR009003">
    <property type="entry name" value="Peptidase_S1_PA"/>
</dbReference>
<keyword evidence="1" id="KW-0645">Protease</keyword>
<dbReference type="PROSITE" id="PS50106">
    <property type="entry name" value="PDZ"/>
    <property type="match status" value="1"/>
</dbReference>
<dbReference type="Pfam" id="PF13365">
    <property type="entry name" value="Trypsin_2"/>
    <property type="match status" value="1"/>
</dbReference>
<sequence length="436" mass="46687">MEPYLRRSHARVGWWLIPVVFLIGGALGYLALSFFGVPLFNNSQTAREPAEIQKPPGDLAGGSDQDPGGSALQLVSDRSNGGGSKLAARDVSDGLWKGRETALVWAARVAGPSVVSITVTQTRLVRYRPPGASPFDALFPGWVPGRIYREEIPGLGSGVIINSEGLILTNAHVVNDANQIKVTLTDGRTYDGTLIGSDTNHDLAVVRIEGEDLPAARIGDSDSLLVGEWVMAIGNPFAFLLNDHQPTVTAGVISATHRDIRPSEDNTAIYKDMVQTDAAVNPGNSGGPLVNSLGEIVGINTFIFSKGGGSEGIGFAIPINNCLEIANEIVQYGRVRQPWLGVTLRPISPYLAAYFQIRDRRGLLVWALEGGSPADDAGVLVADILRKVNGVPVSSTQEFRSVVFDAQIGDQIRLELERNGQPIELDVVLKEDPRGD</sequence>
<reference evidence="6" key="1">
    <citation type="submission" date="2021-05" db="EMBL/GenBank/DDBJ databases">
        <title>Energy efficiency and biological interactions define the core microbiome of deep oligotrophic groundwater.</title>
        <authorList>
            <person name="Mehrshad M."/>
            <person name="Lopez-Fernandez M."/>
            <person name="Bell E."/>
            <person name="Bernier-Latmani R."/>
            <person name="Bertilsson S."/>
            <person name="Dopson M."/>
        </authorList>
    </citation>
    <scope>NUCLEOTIDE SEQUENCE</scope>
    <source>
        <strain evidence="6">Modern_marine.mb.64</strain>
    </source>
</reference>
<evidence type="ECO:0000256" key="2">
    <source>
        <dbReference type="ARBA" id="ARBA00022801"/>
    </source>
</evidence>
<evidence type="ECO:0000313" key="6">
    <source>
        <dbReference type="EMBL" id="MBU2690283.1"/>
    </source>
</evidence>
<evidence type="ECO:0000256" key="4">
    <source>
        <dbReference type="SAM" id="Phobius"/>
    </source>
</evidence>
<dbReference type="InterPro" id="IPR001940">
    <property type="entry name" value="Peptidase_S1C"/>
</dbReference>
<feature type="transmembrane region" description="Helical" evidence="4">
    <location>
        <begin position="12"/>
        <end position="37"/>
    </location>
</feature>
<dbReference type="Gene3D" id="2.40.10.120">
    <property type="match status" value="1"/>
</dbReference>
<dbReference type="EMBL" id="JAHJDP010000028">
    <property type="protein sequence ID" value="MBU2690283.1"/>
    <property type="molecule type" value="Genomic_DNA"/>
</dbReference>
<dbReference type="GO" id="GO:0004252">
    <property type="term" value="F:serine-type endopeptidase activity"/>
    <property type="evidence" value="ECO:0007669"/>
    <property type="project" value="InterPro"/>
</dbReference>
<dbReference type="SMART" id="SM00228">
    <property type="entry name" value="PDZ"/>
    <property type="match status" value="1"/>
</dbReference>
<dbReference type="AlphaFoldDB" id="A0A948RVF0"/>
<proteinExistence type="predicted"/>
<dbReference type="PANTHER" id="PTHR43343:SF3">
    <property type="entry name" value="PROTEASE DO-LIKE 8, CHLOROPLASTIC"/>
    <property type="match status" value="1"/>
</dbReference>
<dbReference type="Proteomes" id="UP000777784">
    <property type="component" value="Unassembled WGS sequence"/>
</dbReference>
<keyword evidence="2" id="KW-0378">Hydrolase</keyword>
<feature type="domain" description="PDZ" evidence="5">
    <location>
        <begin position="329"/>
        <end position="420"/>
    </location>
</feature>
<dbReference type="SUPFAM" id="SSF50494">
    <property type="entry name" value="Trypsin-like serine proteases"/>
    <property type="match status" value="1"/>
</dbReference>
<keyword evidence="4" id="KW-1133">Transmembrane helix</keyword>
<name>A0A948RVF0_UNCEI</name>
<dbReference type="Gene3D" id="2.30.42.10">
    <property type="match status" value="1"/>
</dbReference>
<dbReference type="Pfam" id="PF13180">
    <property type="entry name" value="PDZ_2"/>
    <property type="match status" value="1"/>
</dbReference>
<evidence type="ECO:0000256" key="3">
    <source>
        <dbReference type="SAM" id="MobiDB-lite"/>
    </source>
</evidence>
<feature type="region of interest" description="Disordered" evidence="3">
    <location>
        <begin position="47"/>
        <end position="71"/>
    </location>
</feature>
<keyword evidence="4" id="KW-0812">Transmembrane</keyword>
<dbReference type="InterPro" id="IPR001478">
    <property type="entry name" value="PDZ"/>
</dbReference>
<evidence type="ECO:0000259" key="5">
    <source>
        <dbReference type="PROSITE" id="PS50106"/>
    </source>
</evidence>
<comment type="caution">
    <text evidence="6">The sequence shown here is derived from an EMBL/GenBank/DDBJ whole genome shotgun (WGS) entry which is preliminary data.</text>
</comment>
<dbReference type="PANTHER" id="PTHR43343">
    <property type="entry name" value="PEPTIDASE S12"/>
    <property type="match status" value="1"/>
</dbReference>
<gene>
    <name evidence="6" type="ORF">KJ970_05085</name>
</gene>
<evidence type="ECO:0000256" key="1">
    <source>
        <dbReference type="ARBA" id="ARBA00022670"/>
    </source>
</evidence>
<evidence type="ECO:0000313" key="7">
    <source>
        <dbReference type="Proteomes" id="UP000777784"/>
    </source>
</evidence>
<dbReference type="InterPro" id="IPR051201">
    <property type="entry name" value="Chloro_Bact_Ser_Proteases"/>
</dbReference>
<keyword evidence="4" id="KW-0472">Membrane</keyword>
<dbReference type="GO" id="GO:0006508">
    <property type="term" value="P:proteolysis"/>
    <property type="evidence" value="ECO:0007669"/>
    <property type="project" value="UniProtKB-KW"/>
</dbReference>
<dbReference type="SUPFAM" id="SSF50156">
    <property type="entry name" value="PDZ domain-like"/>
    <property type="match status" value="1"/>
</dbReference>
<dbReference type="InterPro" id="IPR036034">
    <property type="entry name" value="PDZ_sf"/>
</dbReference>
<dbReference type="PRINTS" id="PR00834">
    <property type="entry name" value="PROTEASES2C"/>
</dbReference>